<dbReference type="InterPro" id="IPR000257">
    <property type="entry name" value="Uroporphyrinogen_deCOase"/>
</dbReference>
<dbReference type="PANTHER" id="PTHR47099:SF1">
    <property type="entry name" value="METHYLCOBAMIDE:COM METHYLTRANSFERASE MTBA"/>
    <property type="match status" value="1"/>
</dbReference>
<evidence type="ECO:0000313" key="3">
    <source>
        <dbReference type="Proteomes" id="UP000606889"/>
    </source>
</evidence>
<evidence type="ECO:0000313" key="2">
    <source>
        <dbReference type="EMBL" id="MBC5648213.1"/>
    </source>
</evidence>
<dbReference type="Pfam" id="PF01208">
    <property type="entry name" value="URO-D"/>
    <property type="match status" value="1"/>
</dbReference>
<dbReference type="PANTHER" id="PTHR47099">
    <property type="entry name" value="METHYLCOBAMIDE:COM METHYLTRANSFERASE MTBA"/>
    <property type="match status" value="1"/>
</dbReference>
<accession>A0ABR7EEL9</accession>
<protein>
    <recommendedName>
        <fullName evidence="1">Uroporphyrinogen decarboxylase (URO-D) domain-containing protein</fullName>
    </recommendedName>
</protein>
<evidence type="ECO:0000259" key="1">
    <source>
        <dbReference type="Pfam" id="PF01208"/>
    </source>
</evidence>
<keyword evidence="3" id="KW-1185">Reference proteome</keyword>
<dbReference type="Gene3D" id="3.20.20.210">
    <property type="match status" value="1"/>
</dbReference>
<comment type="caution">
    <text evidence="2">The sequence shown here is derived from an EMBL/GenBank/DDBJ whole genome shotgun (WGS) entry which is preliminary data.</text>
</comment>
<name>A0ABR7EEL9_9FIRM</name>
<feature type="domain" description="Uroporphyrinogen decarboxylase (URO-D)" evidence="1">
    <location>
        <begin position="99"/>
        <end position="347"/>
    </location>
</feature>
<proteinExistence type="predicted"/>
<dbReference type="Proteomes" id="UP000606889">
    <property type="component" value="Unassembled WGS sequence"/>
</dbReference>
<sequence>MRSDERVKCTFSHREPDTVPILEFVYSRKFFKEVVGSVPEAYTADYIMKCAQKVGYDAVVIPFGGYSSFEYNKADRYRDEWGTTYQKEENAWPSDAPVDFPVKTPEDWKNYTMPDPAVLSRTDGIKTAVRMNRDSHKFIIGNVRGPFSGSWLLTGFTEMCIGMYTEPEMIRDILKKVTDFSIAGGLRMLEEGADALLFADDYGSNTAPFISPELFAEFVLPEVRRMVETFRKHGAQTIMHSDGRIADFLPKLVEEGGIAGYHPMERAAGMDIFEIKKEYGDKIMLIGNVNNKTTLVTGSTQDVEEEVRECIRAAAKGGGYILASDHSVHDDVPNENVFALYEAGRKYGKYPIGI</sequence>
<organism evidence="2 3">
    <name type="scientific">Christensenella tenuis</name>
    <dbReference type="NCBI Taxonomy" id="2763033"/>
    <lineage>
        <taxon>Bacteria</taxon>
        <taxon>Bacillati</taxon>
        <taxon>Bacillota</taxon>
        <taxon>Clostridia</taxon>
        <taxon>Christensenellales</taxon>
        <taxon>Christensenellaceae</taxon>
        <taxon>Christensenella</taxon>
    </lineage>
</organism>
<reference evidence="2 3" key="1">
    <citation type="submission" date="2020-08" db="EMBL/GenBank/DDBJ databases">
        <title>Genome public.</title>
        <authorList>
            <person name="Liu C."/>
            <person name="Sun Q."/>
        </authorList>
    </citation>
    <scope>NUCLEOTIDE SEQUENCE [LARGE SCALE GENOMIC DNA]</scope>
    <source>
        <strain evidence="2 3">NSJ-35</strain>
    </source>
</reference>
<dbReference type="EMBL" id="JACOON010000004">
    <property type="protein sequence ID" value="MBC5648213.1"/>
    <property type="molecule type" value="Genomic_DNA"/>
</dbReference>
<dbReference type="RefSeq" id="WP_186857728.1">
    <property type="nucleotide sequence ID" value="NZ_JACOON010000004.1"/>
</dbReference>
<dbReference type="InterPro" id="IPR038071">
    <property type="entry name" value="UROD/MetE-like_sf"/>
</dbReference>
<dbReference type="SUPFAM" id="SSF51726">
    <property type="entry name" value="UROD/MetE-like"/>
    <property type="match status" value="1"/>
</dbReference>
<dbReference type="InterPro" id="IPR052024">
    <property type="entry name" value="Methanogen_methyltrans"/>
</dbReference>
<gene>
    <name evidence="2" type="ORF">H8S18_07675</name>
</gene>